<dbReference type="OrthoDB" id="9761012at2"/>
<dbReference type="EC" id="2.1.1.72" evidence="1"/>
<dbReference type="GO" id="GO:0009007">
    <property type="term" value="F:site-specific DNA-methyltransferase (adenine-specific) activity"/>
    <property type="evidence" value="ECO:0007669"/>
    <property type="project" value="UniProtKB-EC"/>
</dbReference>
<name>A0A1B1U582_9HELI</name>
<reference evidence="13" key="1">
    <citation type="submission" date="2016-07" db="EMBL/GenBank/DDBJ databases">
        <authorList>
            <person name="Florea S."/>
            <person name="Webb J.S."/>
            <person name="Jaromczyk J."/>
            <person name="Schardl C.L."/>
        </authorList>
    </citation>
    <scope>NUCLEOTIDE SEQUENCE [LARGE SCALE GENOMIC DNA]</scope>
    <source>
        <strain evidence="13">MIT 01-6242</strain>
    </source>
</reference>
<gene>
    <name evidence="12" type="ORF">BBW65_03070</name>
</gene>
<evidence type="ECO:0000256" key="1">
    <source>
        <dbReference type="ARBA" id="ARBA00011900"/>
    </source>
</evidence>
<dbReference type="PANTHER" id="PTHR33841:SF1">
    <property type="entry name" value="DNA METHYLTRANSFERASE A"/>
    <property type="match status" value="1"/>
</dbReference>
<keyword evidence="2" id="KW-0489">Methyltransferase</keyword>
<dbReference type="Pfam" id="PF12950">
    <property type="entry name" value="TaqI_C"/>
    <property type="match status" value="1"/>
</dbReference>
<evidence type="ECO:0000256" key="6">
    <source>
        <dbReference type="ARBA" id="ARBA00023125"/>
    </source>
</evidence>
<dbReference type="RefSeq" id="WP_066339533.1">
    <property type="nucleotide sequence ID" value="NZ_CP016503.1"/>
</dbReference>
<evidence type="ECO:0000313" key="13">
    <source>
        <dbReference type="Proteomes" id="UP000092884"/>
    </source>
</evidence>
<evidence type="ECO:0000259" key="10">
    <source>
        <dbReference type="Pfam" id="PF23653"/>
    </source>
</evidence>
<accession>A0A1B1U582</accession>
<evidence type="ECO:0000256" key="3">
    <source>
        <dbReference type="ARBA" id="ARBA00022679"/>
    </source>
</evidence>
<keyword evidence="4" id="KW-0949">S-adenosyl-L-methionine</keyword>
<keyword evidence="12" id="KW-0378">Hydrolase</keyword>
<dbReference type="Pfam" id="PF07669">
    <property type="entry name" value="Eco57I"/>
    <property type="match status" value="1"/>
</dbReference>
<dbReference type="EMBL" id="CP016503">
    <property type="protein sequence ID" value="ANV97845.1"/>
    <property type="molecule type" value="Genomic_DNA"/>
</dbReference>
<keyword evidence="12" id="KW-0540">Nuclease</keyword>
<dbReference type="InterPro" id="IPR025931">
    <property type="entry name" value="TaqI_C"/>
</dbReference>
<dbReference type="KEGG" id="het:BBW65_03070"/>
<keyword evidence="6" id="KW-0238">DNA-binding</keyword>
<feature type="domain" description="Type II methyltransferase M.TaqI-like" evidence="8">
    <location>
        <begin position="589"/>
        <end position="904"/>
    </location>
</feature>
<sequence>MPIQYTPKPLADFLKFYAPQTPSQETIQSFQAQIAKLLEESQKGTDEEFQKNEINKFLSAVYGYNCNTKGSVDSAIYVDGEAQVLLEVKSLANTSEFPRSSTHLTSKALCESILYFLRECGKNSIKHIIICNPCEFFVFDARNFRKFAEDSYIDKLYKNCDDKQGTDTTTKKFYEDLRSYLEGDCAQELSYAYVSLREPESLVLLYQLLSPQVLLRQHATIDANTLNQGFYEELLYILGLQERTQGGKITIVSSEIPNTLSHTLSKTYATLNAEEVFTLITTWNNRILFLRLLESMLLGFAHIDRAFLDIAIIKDFATLQTLFFEVLAQREKDRTNDIPPFLRQIPYLNSSLFDKTPLEVEGKQIRLLESAPLPLFPRSILKKDSRFKDKGSLPLLEYLFEFLHAYDFTTTPKDISEGMKQNHDKLINSAVLGLVFEKLNGYKEGSFYTPSFITSYMCQESITQAALERFNSTYGWKCQNLEELKRKIAKAEEIADEDLLSTLLTLRICDPSVGSGHFLVSALNEMIQIAHTLGIVYLPRGVKLTIENDEILITTRDGIFAYHKPTSSDEDAHTIQTKIFNLKKSIIQNCLFGVDINPNSCEITKLRLWIELLKYSYYLFDEQGKNTNTLETLPNIDINIKCGNSLISHYPLNSSLTIGQTKEFATNLKQAILNYKMSVGAYKEGIGSKSKIIEQISATKNLIISYLLERSLAKIQLKEYLSAFVSEYGDAVFDIDTEFGLEMFRIIKANKYRFTPTLTSLEPAPMTAEGDKLLTKIKKCYEELENIKTSQSFEWRFEFPEVLDEEGNFLGFDCVIGNPPYIRQEEIKELKPSLQKNFQIYENTSDIYTYFFEQGYKLLSQNAILSFITSNKWTRAGYGENLRAFLLKNTTLQSYMDLNGEKVFENASVDTSITIFIKSTPTPTHQIHFLECKDIAELFRIAPTSIPQNTLSKDAFIFADSSTLALKEKIQSIGTPLKDWGISINYGIKTGYNEAFIITTETREAILQACKTQQEREATSKLIRKVLRGRDIKRYSYEWAGLWIINIHNGYTSTNKTKMPPIDIEQYPTLKAYFNENAKNHKGKGKGFFNRDDKGITPYNLRNCAYLEEFEKEKILYPETTQGAYFVIDRNQMFLEKTAFCICGNNLLFLQALLSSKAITYYFKNFSNGCILGKKGYQYNKHALEKLPIPKITESNKAIADKIIALVEKILKAKENNPTTDTKPLESQIDSLVYTLYNLTEAEIQIIEGKS</sequence>
<dbReference type="GO" id="GO:0004519">
    <property type="term" value="F:endonuclease activity"/>
    <property type="evidence" value="ECO:0007669"/>
    <property type="project" value="UniProtKB-KW"/>
</dbReference>
<evidence type="ECO:0000259" key="8">
    <source>
        <dbReference type="Pfam" id="PF07669"/>
    </source>
</evidence>
<organism evidence="12 13">
    <name type="scientific">Helicobacter enhydrae</name>
    <dbReference type="NCBI Taxonomy" id="222136"/>
    <lineage>
        <taxon>Bacteria</taxon>
        <taxon>Pseudomonadati</taxon>
        <taxon>Campylobacterota</taxon>
        <taxon>Epsilonproteobacteria</taxon>
        <taxon>Campylobacterales</taxon>
        <taxon>Helicobacteraceae</taxon>
        <taxon>Helicobacter</taxon>
    </lineage>
</organism>
<keyword evidence="3" id="KW-0808">Transferase</keyword>
<dbReference type="AlphaFoldDB" id="A0A1B1U582"/>
<protein>
    <recommendedName>
        <fullName evidence="1">site-specific DNA-methyltransferase (adenine-specific)</fullName>
        <ecNumber evidence="1">2.1.1.72</ecNumber>
    </recommendedName>
</protein>
<evidence type="ECO:0000313" key="12">
    <source>
        <dbReference type="EMBL" id="ANV97845.1"/>
    </source>
</evidence>
<evidence type="ECO:0000259" key="11">
    <source>
        <dbReference type="Pfam" id="PF25120"/>
    </source>
</evidence>
<dbReference type="PROSITE" id="PS00092">
    <property type="entry name" value="N6_MTASE"/>
    <property type="match status" value="1"/>
</dbReference>
<keyword evidence="12" id="KW-0255">Endonuclease</keyword>
<dbReference type="Pfam" id="PF25120">
    <property type="entry name" value="DUF7814"/>
    <property type="match status" value="1"/>
</dbReference>
<comment type="catalytic activity">
    <reaction evidence="7">
        <text>a 2'-deoxyadenosine in DNA + S-adenosyl-L-methionine = an N(6)-methyl-2'-deoxyadenosine in DNA + S-adenosyl-L-homocysteine + H(+)</text>
        <dbReference type="Rhea" id="RHEA:15197"/>
        <dbReference type="Rhea" id="RHEA-COMP:12418"/>
        <dbReference type="Rhea" id="RHEA-COMP:12419"/>
        <dbReference type="ChEBI" id="CHEBI:15378"/>
        <dbReference type="ChEBI" id="CHEBI:57856"/>
        <dbReference type="ChEBI" id="CHEBI:59789"/>
        <dbReference type="ChEBI" id="CHEBI:90615"/>
        <dbReference type="ChEBI" id="CHEBI:90616"/>
        <dbReference type="EC" id="2.1.1.72"/>
    </reaction>
</comment>
<dbReference type="SUPFAM" id="SSF53335">
    <property type="entry name" value="S-adenosyl-L-methionine-dependent methyltransferases"/>
    <property type="match status" value="1"/>
</dbReference>
<evidence type="ECO:0000256" key="2">
    <source>
        <dbReference type="ARBA" id="ARBA00022603"/>
    </source>
</evidence>
<evidence type="ECO:0000256" key="5">
    <source>
        <dbReference type="ARBA" id="ARBA00022747"/>
    </source>
</evidence>
<dbReference type="Proteomes" id="UP000092884">
    <property type="component" value="Chromosome"/>
</dbReference>
<proteinExistence type="predicted"/>
<feature type="domain" description="DUF7149" evidence="10">
    <location>
        <begin position="11"/>
        <end position="222"/>
    </location>
</feature>
<dbReference type="GO" id="GO:0003677">
    <property type="term" value="F:DNA binding"/>
    <property type="evidence" value="ECO:0007669"/>
    <property type="project" value="UniProtKB-KW"/>
</dbReference>
<feature type="domain" description="DUF7814" evidence="11">
    <location>
        <begin position="223"/>
        <end position="427"/>
    </location>
</feature>
<dbReference type="InterPro" id="IPR050953">
    <property type="entry name" value="N4_N6_ade-DNA_methylase"/>
</dbReference>
<dbReference type="InterPro" id="IPR011639">
    <property type="entry name" value="MethylTrfase_TaqI-like_dom"/>
</dbReference>
<keyword evidence="13" id="KW-1185">Reference proteome</keyword>
<dbReference type="PANTHER" id="PTHR33841">
    <property type="entry name" value="DNA METHYLTRANSFERASE YEEA-RELATED"/>
    <property type="match status" value="1"/>
</dbReference>
<evidence type="ECO:0000256" key="7">
    <source>
        <dbReference type="ARBA" id="ARBA00047942"/>
    </source>
</evidence>
<dbReference type="REBASE" id="155739">
    <property type="entry name" value="Hsp6242ORF3070P"/>
</dbReference>
<dbReference type="Gene3D" id="3.40.50.150">
    <property type="entry name" value="Vaccinia Virus protein VP39"/>
    <property type="match status" value="2"/>
</dbReference>
<feature type="domain" description="TaqI-like C-terminal specificity" evidence="9">
    <location>
        <begin position="1025"/>
        <end position="1189"/>
    </location>
</feature>
<dbReference type="InterPro" id="IPR029063">
    <property type="entry name" value="SAM-dependent_MTases_sf"/>
</dbReference>
<dbReference type="InterPro" id="IPR055573">
    <property type="entry name" value="DUF7149"/>
</dbReference>
<dbReference type="PRINTS" id="PR00507">
    <property type="entry name" value="N12N6MTFRASE"/>
</dbReference>
<evidence type="ECO:0000256" key="4">
    <source>
        <dbReference type="ARBA" id="ARBA00022691"/>
    </source>
</evidence>
<keyword evidence="5" id="KW-0680">Restriction system</keyword>
<dbReference type="GO" id="GO:0032259">
    <property type="term" value="P:methylation"/>
    <property type="evidence" value="ECO:0007669"/>
    <property type="project" value="UniProtKB-KW"/>
</dbReference>
<dbReference type="Pfam" id="PF23653">
    <property type="entry name" value="DUF7149"/>
    <property type="match status" value="1"/>
</dbReference>
<dbReference type="GO" id="GO:0009307">
    <property type="term" value="P:DNA restriction-modification system"/>
    <property type="evidence" value="ECO:0007669"/>
    <property type="project" value="UniProtKB-KW"/>
</dbReference>
<dbReference type="STRING" id="222136.BBW65_03070"/>
<evidence type="ECO:0000259" key="9">
    <source>
        <dbReference type="Pfam" id="PF12950"/>
    </source>
</evidence>
<dbReference type="InterPro" id="IPR002052">
    <property type="entry name" value="DNA_methylase_N6_adenine_CS"/>
</dbReference>
<dbReference type="InterPro" id="IPR056716">
    <property type="entry name" value="DUF7814"/>
</dbReference>